<dbReference type="Proteomes" id="UP000031512">
    <property type="component" value="Chromosome 1"/>
</dbReference>
<dbReference type="OrthoDB" id="360335at2759"/>
<accession>L0AZA9</accession>
<name>L0AZA9_THEEQ</name>
<organism evidence="1 2">
    <name type="scientific">Theileria equi strain WA</name>
    <dbReference type="NCBI Taxonomy" id="1537102"/>
    <lineage>
        <taxon>Eukaryota</taxon>
        <taxon>Sar</taxon>
        <taxon>Alveolata</taxon>
        <taxon>Apicomplexa</taxon>
        <taxon>Aconoidasida</taxon>
        <taxon>Piroplasmida</taxon>
        <taxon>Theileriidae</taxon>
        <taxon>Theileria</taxon>
    </lineage>
</organism>
<evidence type="ECO:0000313" key="1">
    <source>
        <dbReference type="EMBL" id="AFZ80351.1"/>
    </source>
</evidence>
<sequence length="565" mass="64902">MGVERDKDKNSKFRLEIIVPDSFHVSGGPFCCFVKLIPIYDVETKLNSTFTVDFVAINTYGVLIADDKAKVKSKIQTTLRFPFLLEESSKLSQNQNVFLIYSSDSVLFCTGKEINGQSKELSYQYRCKIPPFIPPSLKGSSASINYYVYVTVQYRNSSDPKHQYSISERLEFVVLGSIYHDFPILDIKYYPILPKIGESTRDFYRDCKSIISNNYGTDNMLFNYESSLVNLLESEEDLSEPKELSIQLYRDLNTFLVLWDSISDLENLDGIAYINVLHCFNSIVADFTNLAKTGDIHRIEKLKEWFGDILNPELYGKGDSASAENIDEALNMFLEKLEVKTCCLYDTSLETMKSLVSCSFKERNRVEGEEALKFSCEGNKLCVCHISGFSRIEDSEDMDFTTNSWFELRFDFSESKRHCLKVDISFVRTDVLMDATPRRHHVITNQLITLGKTTSTITSFIPKDTIPTFSCAFIDVSYRLEITFFCFEDNVNIMERDSIKAGLNKLKLVRWEKPIRILQNQLLGINARDRNFNHTKTSRGIPPGIKKSCIHFCGRQIPLYKTIEM</sequence>
<dbReference type="AlphaFoldDB" id="L0AZA9"/>
<keyword evidence="2" id="KW-1185">Reference proteome</keyword>
<dbReference type="KEGG" id="beq:BEWA_032040"/>
<dbReference type="GeneID" id="15803334"/>
<dbReference type="EMBL" id="CP001669">
    <property type="protein sequence ID" value="AFZ80351.1"/>
    <property type="molecule type" value="Genomic_DNA"/>
</dbReference>
<dbReference type="eggNOG" id="ENOG502T0F7">
    <property type="taxonomic scope" value="Eukaryota"/>
</dbReference>
<dbReference type="RefSeq" id="XP_004830017.1">
    <property type="nucleotide sequence ID" value="XM_004829960.1"/>
</dbReference>
<dbReference type="InterPro" id="IPR014848">
    <property type="entry name" value="Rgp1"/>
</dbReference>
<dbReference type="VEuPathDB" id="PiroplasmaDB:BEWA_032040"/>
<evidence type="ECO:0000313" key="2">
    <source>
        <dbReference type="Proteomes" id="UP000031512"/>
    </source>
</evidence>
<protein>
    <submittedName>
        <fullName evidence="1">Uncharacterized protein</fullName>
    </submittedName>
</protein>
<reference evidence="1 2" key="1">
    <citation type="journal article" date="2012" name="BMC Genomics">
        <title>Comparative genomic analysis and phylogenetic position of Theileria equi.</title>
        <authorList>
            <person name="Kappmeyer L.S."/>
            <person name="Thiagarajan M."/>
            <person name="Herndon D.R."/>
            <person name="Ramsay J.D."/>
            <person name="Caler E."/>
            <person name="Djikeng A."/>
            <person name="Gillespie J.J."/>
            <person name="Lau A.O."/>
            <person name="Roalson E.H."/>
            <person name="Silva J.C."/>
            <person name="Silva M.G."/>
            <person name="Suarez C.E."/>
            <person name="Ueti M.W."/>
            <person name="Nene V.M."/>
            <person name="Mealey R.H."/>
            <person name="Knowles D.P."/>
            <person name="Brayton K.A."/>
        </authorList>
    </citation>
    <scope>NUCLEOTIDE SEQUENCE [LARGE SCALE GENOMIC DNA]</scope>
    <source>
        <strain evidence="1 2">WA</strain>
    </source>
</reference>
<proteinExistence type="predicted"/>
<dbReference type="PANTHER" id="PTHR12507">
    <property type="entry name" value="REDUCED GROWTH PHENOTYPE 1 RGP1, YEAST -RELATED"/>
    <property type="match status" value="1"/>
</dbReference>
<gene>
    <name evidence="1" type="ORF">BEWA_032040</name>
</gene>